<reference evidence="1 2" key="1">
    <citation type="journal article" date="2019" name="Int. J. Syst. Evol. Microbiol.">
        <title>The Global Catalogue of Microorganisms (GCM) 10K type strain sequencing project: providing services to taxonomists for standard genome sequencing and annotation.</title>
        <authorList>
            <consortium name="The Broad Institute Genomics Platform"/>
            <consortium name="The Broad Institute Genome Sequencing Center for Infectious Disease"/>
            <person name="Wu L."/>
            <person name="Ma J."/>
        </authorList>
    </citation>
    <scope>NUCLEOTIDE SEQUENCE [LARGE SCALE GENOMIC DNA]</scope>
    <source>
        <strain evidence="1 2">JCM 14942</strain>
    </source>
</reference>
<sequence length="63" mass="6883">MALWAIVFLKLVIAWLEYAVTLLLLAPRVKCLDRCPVPGLPNHGRVRLRSLTADGSGSLGRNA</sequence>
<evidence type="ECO:0000313" key="1">
    <source>
        <dbReference type="EMBL" id="GAA1504230.1"/>
    </source>
</evidence>
<keyword evidence="2" id="KW-1185">Reference proteome</keyword>
<proteinExistence type="predicted"/>
<name>A0ABN1ZTJ7_9ACTN</name>
<organism evidence="1 2">
    <name type="scientific">Nocardioides humi</name>
    <dbReference type="NCBI Taxonomy" id="449461"/>
    <lineage>
        <taxon>Bacteria</taxon>
        <taxon>Bacillati</taxon>
        <taxon>Actinomycetota</taxon>
        <taxon>Actinomycetes</taxon>
        <taxon>Propionibacteriales</taxon>
        <taxon>Nocardioidaceae</taxon>
        <taxon>Nocardioides</taxon>
    </lineage>
</organism>
<comment type="caution">
    <text evidence="1">The sequence shown here is derived from an EMBL/GenBank/DDBJ whole genome shotgun (WGS) entry which is preliminary data.</text>
</comment>
<accession>A0ABN1ZTJ7</accession>
<gene>
    <name evidence="1" type="ORF">GCM10009788_04430</name>
</gene>
<dbReference type="Proteomes" id="UP001500842">
    <property type="component" value="Unassembled WGS sequence"/>
</dbReference>
<evidence type="ECO:0000313" key="2">
    <source>
        <dbReference type="Proteomes" id="UP001500842"/>
    </source>
</evidence>
<protein>
    <submittedName>
        <fullName evidence="1">Uncharacterized protein</fullName>
    </submittedName>
</protein>
<dbReference type="EMBL" id="BAAAOR010000004">
    <property type="protein sequence ID" value="GAA1504230.1"/>
    <property type="molecule type" value="Genomic_DNA"/>
</dbReference>